<protein>
    <submittedName>
        <fullName evidence="2">Uncharacterized protein</fullName>
    </submittedName>
</protein>
<evidence type="ECO:0000313" key="2">
    <source>
        <dbReference type="EMBL" id="QID05809.1"/>
    </source>
</evidence>
<keyword evidence="1" id="KW-0472">Membrane</keyword>
<feature type="transmembrane region" description="Helical" evidence="1">
    <location>
        <begin position="16"/>
        <end position="37"/>
    </location>
</feature>
<feature type="transmembrane region" description="Helical" evidence="1">
    <location>
        <begin position="159"/>
        <end position="182"/>
    </location>
</feature>
<sequence>MEDTNFLQNNLFNYNVLYIIPLISFVLVFNFILFYGLGKSRRTKDIFNYLEIHYTIQELYSEIITTANNSFRRSSIFHLIFVSILFTLTIYTKLHDYLVVCLLFIVIFRWIHVFICWTHIVCNSSGIHVLGFILSSLTSLTTLIFIVSNKNINPINYVYAIVIIVGLIAPYLYASPLYYTWLQDNFIIIKMMYIGLDINHNLFGVESYRMEINTLDYVSDII</sequence>
<evidence type="ECO:0000256" key="1">
    <source>
        <dbReference type="SAM" id="Phobius"/>
    </source>
</evidence>
<name>A0A6G6AAD9_9VIRU</name>
<accession>A0A6G6AAD9</accession>
<dbReference type="EMBL" id="MN175499">
    <property type="protein sequence ID" value="QID05809.1"/>
    <property type="molecule type" value="Genomic_DNA"/>
</dbReference>
<proteinExistence type="predicted"/>
<organism evidence="2">
    <name type="scientific">Borely moumouvirus</name>
    <dbReference type="NCBI Taxonomy" id="2712067"/>
    <lineage>
        <taxon>Viruses</taxon>
        <taxon>Varidnaviria</taxon>
        <taxon>Bamfordvirae</taxon>
        <taxon>Nucleocytoviricota</taxon>
        <taxon>Megaviricetes</taxon>
        <taxon>Imitervirales</taxon>
        <taxon>Mimiviridae</taxon>
        <taxon>Megamimivirinae</taxon>
        <taxon>Moumouvirus</taxon>
    </lineage>
</organism>
<feature type="transmembrane region" description="Helical" evidence="1">
    <location>
        <begin position="97"/>
        <end position="117"/>
    </location>
</feature>
<reference evidence="2" key="1">
    <citation type="submission" date="2019-07" db="EMBL/GenBank/DDBJ databases">
        <title>The discovery of a new lineage B mimivirus raises questions about particles surface fibrils.</title>
        <authorList>
            <person name="Silva L.K.S."/>
            <person name="Rodrigues R.A.L."/>
            <person name="Andrade A.C.S.P."/>
            <person name="Hikida H."/>
            <person name="Andreani J."/>
            <person name="Levasseur A."/>
            <person name="La Scola B."/>
            <person name="Abrahao J.S."/>
        </authorList>
    </citation>
    <scope>NUCLEOTIDE SEQUENCE</scope>
    <source>
        <strain evidence="2">B60</strain>
    </source>
</reference>
<feature type="transmembrane region" description="Helical" evidence="1">
    <location>
        <begin position="75"/>
        <end position="91"/>
    </location>
</feature>
<feature type="transmembrane region" description="Helical" evidence="1">
    <location>
        <begin position="129"/>
        <end position="147"/>
    </location>
</feature>
<keyword evidence="1" id="KW-0812">Transmembrane</keyword>
<keyword evidence="1" id="KW-1133">Transmembrane helix</keyword>